<keyword evidence="5" id="KW-0472">Membrane</keyword>
<keyword evidence="5" id="KW-0812">Transmembrane</keyword>
<sequence length="726" mass="80541">MRKIKNKIVISIAACCTILALIVGGMSMVQSSRIITQEAKEKLLLMAESNTNMMDKTIVETEKSVQGLVTAIQATFQKEELHSNPHYMESYIKTIDPIVKKFAESAQDVVSAYVTFNPNLVMGVYESWFIDEKGKGEFDKSNQSLTLEDFDSNNADMAYYYDTASTMKPMWREPEFDEGTGKYLLTYNVPVYVEGQLIGVTGIDVDFDKFYNTVSSNEVYTSGYMALMNQKFDFLLHPSFTGNTSPEGQADQISEATKGESGEQVDGMSGATRREVVNMTTMEDGALKFVTEEIAKEDKGVIEYTYQKDKKLLSFSHLSNGQILLVTVLEKEILSGLFGLVKYLIFTVIIGVLLACGGALFIGNMITKPILKVIEILNKTSQLDVAEDDTYDYLMDNKDETGIMAKSVAVMRKAMRDMVYNLMESSQSLEKNAQGVKNLMDELREDVDGTNIITQEVAAGMQETAASSEEITATMEEMEKAMSNITLKAEEGTQISNDTSDRAENLRETARVSNENAQKLYQQVKKELESALEKSKRVAQIEELAKAILDIAGQTNLLALNAAIEAARAGEAGRGFAVVADEIRKLAEQSTHTVEEINKIVGVVHQSVGDLTLSSENIMNFIDQNVLEDYKEFIETAEYYNKDARTFNDIMVEFNASAEEMHASISNVVSAVEQVAATANEGANGMEDITSKSRTMLEKANEVQNNTEENIQHAEQLKNLIAKFKA</sequence>
<evidence type="ECO:0000256" key="1">
    <source>
        <dbReference type="ARBA" id="ARBA00023224"/>
    </source>
</evidence>
<keyword evidence="8" id="KW-1185">Reference proteome</keyword>
<dbReference type="PANTHER" id="PTHR32089">
    <property type="entry name" value="METHYL-ACCEPTING CHEMOTAXIS PROTEIN MCPB"/>
    <property type="match status" value="1"/>
</dbReference>
<dbReference type="AlphaFoldDB" id="A0AAE3HFE7"/>
<dbReference type="EMBL" id="JANKAS010000011">
    <property type="protein sequence ID" value="MCR1899586.1"/>
    <property type="molecule type" value="Genomic_DNA"/>
</dbReference>
<dbReference type="Proteomes" id="UP001205748">
    <property type="component" value="Unassembled WGS sequence"/>
</dbReference>
<keyword evidence="3" id="KW-0175">Coiled coil</keyword>
<dbReference type="GO" id="GO:0016020">
    <property type="term" value="C:membrane"/>
    <property type="evidence" value="ECO:0007669"/>
    <property type="project" value="InterPro"/>
</dbReference>
<feature type="compositionally biased region" description="Polar residues" evidence="4">
    <location>
        <begin position="244"/>
        <end position="255"/>
    </location>
</feature>
<dbReference type="Gene3D" id="1.10.287.950">
    <property type="entry name" value="Methyl-accepting chemotaxis protein"/>
    <property type="match status" value="1"/>
</dbReference>
<evidence type="ECO:0000256" key="5">
    <source>
        <dbReference type="SAM" id="Phobius"/>
    </source>
</evidence>
<reference evidence="7" key="1">
    <citation type="submission" date="2022-07" db="EMBL/GenBank/DDBJ databases">
        <title>Enhanced cultured diversity of the mouse gut microbiota enables custom-made synthetic communities.</title>
        <authorList>
            <person name="Afrizal A."/>
        </authorList>
    </citation>
    <scope>NUCLEOTIDE SEQUENCE</scope>
    <source>
        <strain evidence="7">DSM 28593</strain>
    </source>
</reference>
<dbReference type="SMART" id="SM00283">
    <property type="entry name" value="MA"/>
    <property type="match status" value="1"/>
</dbReference>
<dbReference type="RefSeq" id="WP_257532101.1">
    <property type="nucleotide sequence ID" value="NZ_JANKAS010000011.1"/>
</dbReference>
<evidence type="ECO:0000256" key="2">
    <source>
        <dbReference type="PROSITE-ProRule" id="PRU00284"/>
    </source>
</evidence>
<feature type="region of interest" description="Disordered" evidence="4">
    <location>
        <begin position="244"/>
        <end position="270"/>
    </location>
</feature>
<accession>A0AAE3HFE7</accession>
<evidence type="ECO:0000313" key="7">
    <source>
        <dbReference type="EMBL" id="MCR1899586.1"/>
    </source>
</evidence>
<comment type="caution">
    <text evidence="7">The sequence shown here is derived from an EMBL/GenBank/DDBJ whole genome shotgun (WGS) entry which is preliminary data.</text>
</comment>
<evidence type="ECO:0000313" key="8">
    <source>
        <dbReference type="Proteomes" id="UP001205748"/>
    </source>
</evidence>
<name>A0AAE3HFE7_9FIRM</name>
<protein>
    <submittedName>
        <fullName evidence="7">Methyl-accepting chemotaxis protein</fullName>
    </submittedName>
</protein>
<dbReference type="PROSITE" id="PS50111">
    <property type="entry name" value="CHEMOTAXIS_TRANSDUC_2"/>
    <property type="match status" value="1"/>
</dbReference>
<feature type="domain" description="Methyl-accepting transducer" evidence="6">
    <location>
        <begin position="439"/>
        <end position="690"/>
    </location>
</feature>
<feature type="transmembrane region" description="Helical" evidence="5">
    <location>
        <begin position="343"/>
        <end position="362"/>
    </location>
</feature>
<dbReference type="SUPFAM" id="SSF58104">
    <property type="entry name" value="Methyl-accepting chemotaxis protein (MCP) signaling domain"/>
    <property type="match status" value="1"/>
</dbReference>
<keyword evidence="5" id="KW-1133">Transmembrane helix</keyword>
<dbReference type="Gene3D" id="3.30.450.20">
    <property type="entry name" value="PAS domain"/>
    <property type="match status" value="1"/>
</dbReference>
<dbReference type="Pfam" id="PF00015">
    <property type="entry name" value="MCPsignal"/>
    <property type="match status" value="1"/>
</dbReference>
<proteinExistence type="predicted"/>
<dbReference type="InterPro" id="IPR004089">
    <property type="entry name" value="MCPsignal_dom"/>
</dbReference>
<keyword evidence="1 2" id="KW-0807">Transducer</keyword>
<evidence type="ECO:0000256" key="3">
    <source>
        <dbReference type="SAM" id="Coils"/>
    </source>
</evidence>
<dbReference type="Pfam" id="PF22673">
    <property type="entry name" value="MCP-like_PDC_1"/>
    <property type="match status" value="1"/>
</dbReference>
<organism evidence="7 8">
    <name type="scientific">Irregularibacter muris</name>
    <dbReference type="NCBI Taxonomy" id="1796619"/>
    <lineage>
        <taxon>Bacteria</taxon>
        <taxon>Bacillati</taxon>
        <taxon>Bacillota</taxon>
        <taxon>Clostridia</taxon>
        <taxon>Eubacteriales</taxon>
        <taxon>Eubacteriaceae</taxon>
        <taxon>Irregularibacter</taxon>
    </lineage>
</organism>
<feature type="coiled-coil region" evidence="3">
    <location>
        <begin position="503"/>
        <end position="534"/>
    </location>
</feature>
<evidence type="ECO:0000256" key="4">
    <source>
        <dbReference type="SAM" id="MobiDB-lite"/>
    </source>
</evidence>
<evidence type="ECO:0000259" key="6">
    <source>
        <dbReference type="PROSITE" id="PS50111"/>
    </source>
</evidence>
<dbReference type="PANTHER" id="PTHR32089:SF112">
    <property type="entry name" value="LYSOZYME-LIKE PROTEIN-RELATED"/>
    <property type="match status" value="1"/>
</dbReference>
<dbReference type="CDD" id="cd12913">
    <property type="entry name" value="PDC1_MCP_like"/>
    <property type="match status" value="1"/>
</dbReference>
<gene>
    <name evidence="7" type="ORF">NSA47_11425</name>
</gene>
<dbReference type="GO" id="GO:0007165">
    <property type="term" value="P:signal transduction"/>
    <property type="evidence" value="ECO:0007669"/>
    <property type="project" value="UniProtKB-KW"/>
</dbReference>